<name>A0AAU7VSL4_9MICO</name>
<gene>
    <name evidence="1" type="ORF">ABS642_12815</name>
</gene>
<accession>A0AAU7VSL4</accession>
<dbReference type="AlphaFoldDB" id="A0AAU7VSL4"/>
<reference evidence="1" key="1">
    <citation type="submission" date="2024-06" db="EMBL/GenBank/DDBJ databases">
        <title>Draft genome sequence of Microbacterium sp. strain A8/3-1, isolated from Oxytropis tragacanthoides Fisch. ex DC. Root nodules in the Altai region of Russia.</title>
        <authorList>
            <person name="Sazanova A."/>
            <person name="Guro P."/>
            <person name="Kuznetsova I."/>
            <person name="Belimov A."/>
            <person name="Safronova V."/>
        </authorList>
    </citation>
    <scope>NUCLEOTIDE SEQUENCE</scope>
    <source>
        <strain evidence="1">A8/3-1</strain>
    </source>
</reference>
<dbReference type="EMBL" id="CP158357">
    <property type="protein sequence ID" value="XBX76792.1"/>
    <property type="molecule type" value="Genomic_DNA"/>
</dbReference>
<dbReference type="RefSeq" id="WP_350350376.1">
    <property type="nucleotide sequence ID" value="NZ_CP158357.1"/>
</dbReference>
<proteinExistence type="predicted"/>
<sequence>MASRAIESWASYPLNEQDPYWILQELPRTEARAQFERTMTSKSDRIVALRNLLEPVGNSLDGSDRDVQLLNDWFVEAMSPLSGTDTPDGVSLSVCEDVALHLGDLMISRHPELYWEFFTWGKKNVSYQCHVIMGFPFDGPALHANLDLARIVHSYGVHVLEARSGSPTILELPEGHPLNQFRLAPVPLKAQNFVELLDKTSRRFIPKNRSD</sequence>
<organism evidence="1">
    <name type="scientific">Microbacterium sp. A8/3-1</name>
    <dbReference type="NCBI Taxonomy" id="3160749"/>
    <lineage>
        <taxon>Bacteria</taxon>
        <taxon>Bacillati</taxon>
        <taxon>Actinomycetota</taxon>
        <taxon>Actinomycetes</taxon>
        <taxon>Micrococcales</taxon>
        <taxon>Microbacteriaceae</taxon>
        <taxon>Microbacterium</taxon>
    </lineage>
</organism>
<protein>
    <submittedName>
        <fullName evidence="1">Uncharacterized protein</fullName>
    </submittedName>
</protein>
<evidence type="ECO:0000313" key="1">
    <source>
        <dbReference type="EMBL" id="XBX76792.1"/>
    </source>
</evidence>